<reference evidence="10" key="1">
    <citation type="journal article" date="2020" name="mSystems">
        <title>Genome- and Community-Level Interaction Insights into Carbon Utilization and Element Cycling Functions of Hydrothermarchaeota in Hydrothermal Sediment.</title>
        <authorList>
            <person name="Zhou Z."/>
            <person name="Liu Y."/>
            <person name="Xu W."/>
            <person name="Pan J."/>
            <person name="Luo Z.H."/>
            <person name="Li M."/>
        </authorList>
    </citation>
    <scope>NUCLEOTIDE SEQUENCE [LARGE SCALE GENOMIC DNA]</scope>
    <source>
        <strain evidence="10">HyVt-76</strain>
    </source>
</reference>
<dbReference type="InterPro" id="IPR000673">
    <property type="entry name" value="Sig_transdc_resp-reg_Me-estase"/>
</dbReference>
<comment type="PTM">
    <text evidence="5">Phosphorylated by CheA. Phosphorylation of the N-terminal regulatory domain activates the methylesterase activity.</text>
</comment>
<name>A0A7V5H596_CALAY</name>
<dbReference type="SUPFAM" id="SSF52172">
    <property type="entry name" value="CheY-like"/>
    <property type="match status" value="1"/>
</dbReference>
<dbReference type="Pfam" id="PF01339">
    <property type="entry name" value="CheB_methylest"/>
    <property type="match status" value="1"/>
</dbReference>
<dbReference type="CDD" id="cd17541">
    <property type="entry name" value="REC_CheB-like"/>
    <property type="match status" value="1"/>
</dbReference>
<evidence type="ECO:0000256" key="5">
    <source>
        <dbReference type="HAMAP-Rule" id="MF_00099"/>
    </source>
</evidence>
<comment type="caution">
    <text evidence="10">The sequence shown here is derived from an EMBL/GenBank/DDBJ whole genome shotgun (WGS) entry which is preliminary data.</text>
</comment>
<feature type="modified residue" description="4-aspartylphosphate" evidence="5 7">
    <location>
        <position position="56"/>
    </location>
</feature>
<feature type="domain" description="CheB-type methylesterase" evidence="9">
    <location>
        <begin position="156"/>
        <end position="348"/>
    </location>
</feature>
<keyword evidence="1 5" id="KW-0963">Cytoplasm</keyword>
<dbReference type="NCBIfam" id="NF009206">
    <property type="entry name" value="PRK12555.1"/>
    <property type="match status" value="1"/>
</dbReference>
<comment type="subcellular location">
    <subcellularLocation>
        <location evidence="5">Cytoplasm</location>
    </subcellularLocation>
</comment>
<organism evidence="10">
    <name type="scientific">Caldithrix abyssi</name>
    <dbReference type="NCBI Taxonomy" id="187145"/>
    <lineage>
        <taxon>Bacteria</taxon>
        <taxon>Pseudomonadati</taxon>
        <taxon>Calditrichota</taxon>
        <taxon>Calditrichia</taxon>
        <taxon>Calditrichales</taxon>
        <taxon>Calditrichaceae</taxon>
        <taxon>Caldithrix</taxon>
    </lineage>
</organism>
<sequence length="349" mass="38148">MKEIKVLIVDDSALVRQVLSRGLEQDASIEVVGTAANPYRAVELINKFHPQVLTLDVEMPRMNGIEFLKRLMVKHPMPVIMVSSLTMKNSSITLEALHYGAIDFVLKPNSNIRNGLQLMLDELRLKIKQAVKANVKPLVKTFQNATTNKVTINRSLKSSETVIAIGASTGGTEALLTLLKSMPADAPGMVVVQHMPAGFTELFARRLNDLTELQVIEAATGDQLKPGKVLIAPGNYHMQLIKIGKTFQVICRGGERVNGHRPSVDVLFRSVARHAGASSIGILLTGMGKDGAEGLLEMRKNGARTLAQDEATSVVFGMPRAAYLNGGAERLANIYEIPKLIEAYMERRM</sequence>
<dbReference type="EC" id="3.1.1.61" evidence="5"/>
<dbReference type="GO" id="GO:0005737">
    <property type="term" value="C:cytoplasm"/>
    <property type="evidence" value="ECO:0007669"/>
    <property type="project" value="UniProtKB-SubCell"/>
</dbReference>
<dbReference type="GO" id="GO:0000156">
    <property type="term" value="F:phosphorelay response regulator activity"/>
    <property type="evidence" value="ECO:0007669"/>
    <property type="project" value="InterPro"/>
</dbReference>
<gene>
    <name evidence="5" type="primary">cheB</name>
    <name evidence="10" type="ORF">ENL21_02995</name>
</gene>
<dbReference type="PIRSF" id="PIRSF000876">
    <property type="entry name" value="RR_chemtxs_CheB"/>
    <property type="match status" value="1"/>
</dbReference>
<comment type="similarity">
    <text evidence="5">Belongs to the CheB family.</text>
</comment>
<evidence type="ECO:0000256" key="6">
    <source>
        <dbReference type="PROSITE-ProRule" id="PRU00050"/>
    </source>
</evidence>
<dbReference type="NCBIfam" id="NF001965">
    <property type="entry name" value="PRK00742.1"/>
    <property type="match status" value="1"/>
</dbReference>
<dbReference type="GO" id="GO:0050568">
    <property type="term" value="F:protein-glutamine glutaminase activity"/>
    <property type="evidence" value="ECO:0007669"/>
    <property type="project" value="UniProtKB-UniRule"/>
</dbReference>
<dbReference type="InterPro" id="IPR008248">
    <property type="entry name" value="CheB-like"/>
</dbReference>
<dbReference type="SMART" id="SM00448">
    <property type="entry name" value="REC"/>
    <property type="match status" value="1"/>
</dbReference>
<evidence type="ECO:0000313" key="10">
    <source>
        <dbReference type="EMBL" id="HHE54723.1"/>
    </source>
</evidence>
<dbReference type="Gene3D" id="3.40.50.2300">
    <property type="match status" value="1"/>
</dbReference>
<proteinExistence type="inferred from homology"/>
<dbReference type="Gene3D" id="3.40.50.180">
    <property type="entry name" value="Methylesterase CheB, C-terminal domain"/>
    <property type="match status" value="1"/>
</dbReference>
<dbReference type="GO" id="GO:0008984">
    <property type="term" value="F:protein-glutamate methylesterase activity"/>
    <property type="evidence" value="ECO:0007669"/>
    <property type="project" value="UniProtKB-UniRule"/>
</dbReference>
<comment type="function">
    <text evidence="5">Involved in chemotaxis. Part of a chemotaxis signal transduction system that modulates chemotaxis in response to various stimuli. Catalyzes the demethylation of specific methylglutamate residues introduced into the chemoreceptors (methyl-accepting chemotaxis proteins or MCP) by CheR. Also mediates the irreversible deamidation of specific glutamine residues to glutamic acid.</text>
</comment>
<evidence type="ECO:0000256" key="1">
    <source>
        <dbReference type="ARBA" id="ARBA00022490"/>
    </source>
</evidence>
<dbReference type="PROSITE" id="PS50122">
    <property type="entry name" value="CHEB"/>
    <property type="match status" value="1"/>
</dbReference>
<keyword evidence="2 5" id="KW-0145">Chemotaxis</keyword>
<dbReference type="InterPro" id="IPR035909">
    <property type="entry name" value="CheB_C"/>
</dbReference>
<dbReference type="InterPro" id="IPR001789">
    <property type="entry name" value="Sig_transdc_resp-reg_receiver"/>
</dbReference>
<dbReference type="InterPro" id="IPR011006">
    <property type="entry name" value="CheY-like_superfamily"/>
</dbReference>
<dbReference type="GO" id="GO:0006935">
    <property type="term" value="P:chemotaxis"/>
    <property type="evidence" value="ECO:0007669"/>
    <property type="project" value="UniProtKB-UniRule"/>
</dbReference>
<protein>
    <recommendedName>
        <fullName evidence="5">Protein-glutamate methylesterase/protein-glutamine glutaminase</fullName>
        <ecNumber evidence="5">3.1.1.61</ecNumber>
        <ecNumber evidence="5">3.5.1.44</ecNumber>
    </recommendedName>
</protein>
<feature type="active site" evidence="5 6">
    <location>
        <position position="168"/>
    </location>
</feature>
<dbReference type="PANTHER" id="PTHR42872">
    <property type="entry name" value="PROTEIN-GLUTAMATE METHYLESTERASE/PROTEIN-GLUTAMINE GLUTAMINASE"/>
    <property type="match status" value="1"/>
</dbReference>
<evidence type="ECO:0000256" key="7">
    <source>
        <dbReference type="PROSITE-ProRule" id="PRU00169"/>
    </source>
</evidence>
<evidence type="ECO:0000259" key="8">
    <source>
        <dbReference type="PROSITE" id="PS50110"/>
    </source>
</evidence>
<feature type="active site" evidence="5 6">
    <location>
        <position position="290"/>
    </location>
</feature>
<evidence type="ECO:0000259" key="9">
    <source>
        <dbReference type="PROSITE" id="PS50122"/>
    </source>
</evidence>
<feature type="active site" evidence="5 6">
    <location>
        <position position="194"/>
    </location>
</feature>
<dbReference type="PANTHER" id="PTHR42872:SF6">
    <property type="entry name" value="PROTEIN-GLUTAMATE METHYLESTERASE_PROTEIN-GLUTAMINE GLUTAMINASE"/>
    <property type="match status" value="1"/>
</dbReference>
<accession>A0A7V5H596</accession>
<comment type="catalytic activity">
    <reaction evidence="5">
        <text>L-glutaminyl-[protein] + H2O = L-glutamyl-[protein] + NH4(+)</text>
        <dbReference type="Rhea" id="RHEA:16441"/>
        <dbReference type="Rhea" id="RHEA-COMP:10207"/>
        <dbReference type="Rhea" id="RHEA-COMP:10208"/>
        <dbReference type="ChEBI" id="CHEBI:15377"/>
        <dbReference type="ChEBI" id="CHEBI:28938"/>
        <dbReference type="ChEBI" id="CHEBI:29973"/>
        <dbReference type="ChEBI" id="CHEBI:30011"/>
        <dbReference type="EC" id="3.5.1.44"/>
    </reaction>
</comment>
<dbReference type="EMBL" id="DRTD01000215">
    <property type="protein sequence ID" value="HHE54723.1"/>
    <property type="molecule type" value="Genomic_DNA"/>
</dbReference>
<dbReference type="HAMAP" id="MF_00099">
    <property type="entry name" value="CheB_chemtxs"/>
    <property type="match status" value="1"/>
</dbReference>
<dbReference type="CDD" id="cd16432">
    <property type="entry name" value="CheB_Rec"/>
    <property type="match status" value="1"/>
</dbReference>
<comment type="domain">
    <text evidence="5">Contains a C-terminal catalytic domain, and an N-terminal region which modulates catalytic activity.</text>
</comment>
<dbReference type="Proteomes" id="UP000886111">
    <property type="component" value="Unassembled WGS sequence"/>
</dbReference>
<comment type="catalytic activity">
    <reaction evidence="4 5">
        <text>[protein]-L-glutamate 5-O-methyl ester + H2O = L-glutamyl-[protein] + methanol + H(+)</text>
        <dbReference type="Rhea" id="RHEA:23236"/>
        <dbReference type="Rhea" id="RHEA-COMP:10208"/>
        <dbReference type="Rhea" id="RHEA-COMP:10311"/>
        <dbReference type="ChEBI" id="CHEBI:15377"/>
        <dbReference type="ChEBI" id="CHEBI:15378"/>
        <dbReference type="ChEBI" id="CHEBI:17790"/>
        <dbReference type="ChEBI" id="CHEBI:29973"/>
        <dbReference type="ChEBI" id="CHEBI:82795"/>
        <dbReference type="EC" id="3.1.1.61"/>
    </reaction>
</comment>
<dbReference type="SUPFAM" id="SSF52738">
    <property type="entry name" value="Methylesterase CheB, C-terminal domain"/>
    <property type="match status" value="1"/>
</dbReference>
<dbReference type="PROSITE" id="PS50110">
    <property type="entry name" value="RESPONSE_REGULATORY"/>
    <property type="match status" value="1"/>
</dbReference>
<evidence type="ECO:0000256" key="3">
    <source>
        <dbReference type="ARBA" id="ARBA00022801"/>
    </source>
</evidence>
<evidence type="ECO:0000256" key="2">
    <source>
        <dbReference type="ARBA" id="ARBA00022500"/>
    </source>
</evidence>
<dbReference type="EC" id="3.5.1.44" evidence="5"/>
<feature type="domain" description="Response regulatory" evidence="8">
    <location>
        <begin position="5"/>
        <end position="122"/>
    </location>
</feature>
<keyword evidence="3 5" id="KW-0378">Hydrolase</keyword>
<dbReference type="Pfam" id="PF00072">
    <property type="entry name" value="Response_reg"/>
    <property type="match status" value="1"/>
</dbReference>
<evidence type="ECO:0000256" key="4">
    <source>
        <dbReference type="ARBA" id="ARBA00048267"/>
    </source>
</evidence>
<dbReference type="AlphaFoldDB" id="A0A7V5H596"/>
<keyword evidence="5 7" id="KW-0597">Phosphoprotein</keyword>